<sequence>MAVERARLNLQDRLSPSRQPYTVRPLKDNHCRDCQKLDAQAVSETCQEACIHRREFAPTPNRFSILAEPEQSPTQTKWAFDFVQPSSPRRRGKRGGKHCKLKLEARKRREAQKSDGLGDLCKKMAALCLNEGPPRTSTAGAAPKPQIQNSLPRSGFTFSTDAVRDHWMPQFRPNAEPPSISRLKPSTPQFASLLQPPESGLTNVGAAHSPGETAEMRRKESRFFPLSAFLASPPSAAGRASAQPRQPALTRKESIEKQPSVVPPTPDQKAAASAACRALALQVANTGNSPPLNLQPDSQAARPSSPPSLVQTACPPPRPITPENPLVMAPPPAPLSITPSHTASPTLSTSPVISSAPSLACAPSVVSAVPSSQPSRAPPPLPPRPVSTRDTPQPWALPSFDCPKTTSPLSLITAPITSPYPFITPPTPSLANLSTSLFAKPKPAVPFIPGLPKRDDVAPVSSIAQFELQEFLRLGHAAQCWCSQSSSPSCHSNTPNPVLRPRSRNKLTVFRKRQFDESNMTAEMDAITLTPSSASSHFEFEDLGSTGCDVLTLSDSDDSEGGGLQEEEEEWTVVTPGDNRYVRPMP</sequence>
<feature type="compositionally biased region" description="Polar residues" evidence="1">
    <location>
        <begin position="337"/>
        <end position="353"/>
    </location>
</feature>
<dbReference type="Proteomes" id="UP000799291">
    <property type="component" value="Unassembled WGS sequence"/>
</dbReference>
<protein>
    <submittedName>
        <fullName evidence="2">Uncharacterized protein</fullName>
    </submittedName>
</protein>
<accession>A0A6G1J9B8</accession>
<evidence type="ECO:0000313" key="3">
    <source>
        <dbReference type="Proteomes" id="UP000799291"/>
    </source>
</evidence>
<feature type="compositionally biased region" description="Low complexity" evidence="1">
    <location>
        <begin position="232"/>
        <end position="248"/>
    </location>
</feature>
<keyword evidence="3" id="KW-1185">Reference proteome</keyword>
<organism evidence="2 3">
    <name type="scientific">Lentithecium fluviatile CBS 122367</name>
    <dbReference type="NCBI Taxonomy" id="1168545"/>
    <lineage>
        <taxon>Eukaryota</taxon>
        <taxon>Fungi</taxon>
        <taxon>Dikarya</taxon>
        <taxon>Ascomycota</taxon>
        <taxon>Pezizomycotina</taxon>
        <taxon>Dothideomycetes</taxon>
        <taxon>Pleosporomycetidae</taxon>
        <taxon>Pleosporales</taxon>
        <taxon>Massarineae</taxon>
        <taxon>Lentitheciaceae</taxon>
        <taxon>Lentithecium</taxon>
    </lineage>
</organism>
<feature type="region of interest" description="Disordered" evidence="1">
    <location>
        <begin position="368"/>
        <end position="391"/>
    </location>
</feature>
<name>A0A6G1J9B8_9PLEO</name>
<feature type="region of interest" description="Disordered" evidence="1">
    <location>
        <begin position="232"/>
        <end position="269"/>
    </location>
</feature>
<feature type="region of interest" description="Disordered" evidence="1">
    <location>
        <begin position="176"/>
        <end position="215"/>
    </location>
</feature>
<evidence type="ECO:0000313" key="2">
    <source>
        <dbReference type="EMBL" id="KAF2687122.1"/>
    </source>
</evidence>
<dbReference type="EMBL" id="MU005575">
    <property type="protein sequence ID" value="KAF2687122.1"/>
    <property type="molecule type" value="Genomic_DNA"/>
</dbReference>
<feature type="compositionally biased region" description="Pro residues" evidence="1">
    <location>
        <begin position="314"/>
        <end position="334"/>
    </location>
</feature>
<reference evidence="2" key="1">
    <citation type="journal article" date="2020" name="Stud. Mycol.">
        <title>101 Dothideomycetes genomes: a test case for predicting lifestyles and emergence of pathogens.</title>
        <authorList>
            <person name="Haridas S."/>
            <person name="Albert R."/>
            <person name="Binder M."/>
            <person name="Bloem J."/>
            <person name="Labutti K."/>
            <person name="Salamov A."/>
            <person name="Andreopoulos B."/>
            <person name="Baker S."/>
            <person name="Barry K."/>
            <person name="Bills G."/>
            <person name="Bluhm B."/>
            <person name="Cannon C."/>
            <person name="Castanera R."/>
            <person name="Culley D."/>
            <person name="Daum C."/>
            <person name="Ezra D."/>
            <person name="Gonzalez J."/>
            <person name="Henrissat B."/>
            <person name="Kuo A."/>
            <person name="Liang C."/>
            <person name="Lipzen A."/>
            <person name="Lutzoni F."/>
            <person name="Magnuson J."/>
            <person name="Mondo S."/>
            <person name="Nolan M."/>
            <person name="Ohm R."/>
            <person name="Pangilinan J."/>
            <person name="Park H.-J."/>
            <person name="Ramirez L."/>
            <person name="Alfaro M."/>
            <person name="Sun H."/>
            <person name="Tritt A."/>
            <person name="Yoshinaga Y."/>
            <person name="Zwiers L.-H."/>
            <person name="Turgeon B."/>
            <person name="Goodwin S."/>
            <person name="Spatafora J."/>
            <person name="Crous P."/>
            <person name="Grigoriev I."/>
        </authorList>
    </citation>
    <scope>NUCLEOTIDE SEQUENCE</scope>
    <source>
        <strain evidence="2">CBS 122367</strain>
    </source>
</reference>
<feature type="region of interest" description="Disordered" evidence="1">
    <location>
        <begin position="549"/>
        <end position="571"/>
    </location>
</feature>
<feature type="region of interest" description="Disordered" evidence="1">
    <location>
        <begin position="135"/>
        <end position="154"/>
    </location>
</feature>
<feature type="compositionally biased region" description="Acidic residues" evidence="1">
    <location>
        <begin position="555"/>
        <end position="571"/>
    </location>
</feature>
<evidence type="ECO:0000256" key="1">
    <source>
        <dbReference type="SAM" id="MobiDB-lite"/>
    </source>
</evidence>
<feature type="region of interest" description="Disordered" evidence="1">
    <location>
        <begin position="287"/>
        <end position="353"/>
    </location>
</feature>
<dbReference type="AlphaFoldDB" id="A0A6G1J9B8"/>
<gene>
    <name evidence="2" type="ORF">K458DRAFT_186085</name>
</gene>
<feature type="compositionally biased region" description="Polar residues" evidence="1">
    <location>
        <begin position="287"/>
        <end position="311"/>
    </location>
</feature>
<dbReference type="OrthoDB" id="3798510at2759"/>
<feature type="compositionally biased region" description="Pro residues" evidence="1">
    <location>
        <begin position="376"/>
        <end position="385"/>
    </location>
</feature>
<proteinExistence type="predicted"/>